<sequence length="94" mass="10231">MVVSTQKLDSRQSATDEAVSPQLRTVSYKAAFRFAGPSYGRRHSGVQNFGCGGKIAEIDRSARNIGGDRFGCDFCVADKRIEVNPFIYPAKLAA</sequence>
<keyword evidence="2" id="KW-1185">Reference proteome</keyword>
<dbReference type="AlphaFoldDB" id="A0A173LMJ5"/>
<organism evidence="1 2">
    <name type="scientific">Dietzia timorensis</name>
    <dbReference type="NCBI Taxonomy" id="499555"/>
    <lineage>
        <taxon>Bacteria</taxon>
        <taxon>Bacillati</taxon>
        <taxon>Actinomycetota</taxon>
        <taxon>Actinomycetes</taxon>
        <taxon>Mycobacteriales</taxon>
        <taxon>Dietziaceae</taxon>
        <taxon>Dietzia</taxon>
    </lineage>
</organism>
<dbReference type="EMBL" id="CP015961">
    <property type="protein sequence ID" value="ANI93496.1"/>
    <property type="molecule type" value="Genomic_DNA"/>
</dbReference>
<dbReference type="KEGG" id="dtm:BJL86_2736"/>
<protein>
    <submittedName>
        <fullName evidence="1">Uncharacterized protein</fullName>
    </submittedName>
</protein>
<proteinExistence type="predicted"/>
<dbReference type="RefSeq" id="WP_067473553.1">
    <property type="nucleotide sequence ID" value="NZ_CP015961.1"/>
</dbReference>
<reference evidence="1 2" key="1">
    <citation type="submission" date="2016-06" db="EMBL/GenBank/DDBJ databases">
        <title>Complete genome sequence of a saline-alkali tolerant type strain Dietzia timorensis ID05-A0528T.</title>
        <authorList>
            <person name="Wu X."/>
        </authorList>
    </citation>
    <scope>NUCLEOTIDE SEQUENCE [LARGE SCALE GENOMIC DNA]</scope>
    <source>
        <strain evidence="1 2">ID05-A0528</strain>
    </source>
</reference>
<gene>
    <name evidence="1" type="ORF">BJL86_2736</name>
</gene>
<accession>A0A173LMJ5</accession>
<dbReference type="Proteomes" id="UP000186104">
    <property type="component" value="Chromosome"/>
</dbReference>
<evidence type="ECO:0000313" key="2">
    <source>
        <dbReference type="Proteomes" id="UP000186104"/>
    </source>
</evidence>
<evidence type="ECO:0000313" key="1">
    <source>
        <dbReference type="EMBL" id="ANI93496.1"/>
    </source>
</evidence>
<name>A0A173LMJ5_9ACTN</name>